<accession>A0ABR6BEK7</accession>
<evidence type="ECO:0000256" key="1">
    <source>
        <dbReference type="SAM" id="MobiDB-lite"/>
    </source>
</evidence>
<protein>
    <submittedName>
        <fullName evidence="2">Uncharacterized protein</fullName>
    </submittedName>
</protein>
<feature type="compositionally biased region" description="Gly residues" evidence="1">
    <location>
        <begin position="11"/>
        <end position="25"/>
    </location>
</feature>
<gene>
    <name evidence="2" type="ORF">BC739_002514</name>
</gene>
<keyword evidence="3" id="KW-1185">Reference proteome</keyword>
<dbReference type="RefSeq" id="WP_182837300.1">
    <property type="nucleotide sequence ID" value="NZ_BAAABQ010000084.1"/>
</dbReference>
<evidence type="ECO:0000313" key="2">
    <source>
        <dbReference type="EMBL" id="MBA8925315.1"/>
    </source>
</evidence>
<proteinExistence type="predicted"/>
<feature type="region of interest" description="Disordered" evidence="1">
    <location>
        <begin position="1"/>
        <end position="25"/>
    </location>
</feature>
<sequence>MAGDAELGAEFGPGGADGVGGAGGEEGVVEDLFEEFGDEGAGLADDVDAEEGLAAGVGWGIWGGGDFGGDEGEEVGAQGIEVMVHEAAPGGVGSSGGGFVEGDGAERVRDRIGEVPGGGVRRETSRFMPVYSGIPSGIRQFS</sequence>
<dbReference type="Proteomes" id="UP000517916">
    <property type="component" value="Unassembled WGS sequence"/>
</dbReference>
<reference evidence="2 3" key="1">
    <citation type="submission" date="2020-08" db="EMBL/GenBank/DDBJ databases">
        <title>Genomic Encyclopedia of Archaeal and Bacterial Type Strains, Phase II (KMG-II): from individual species to whole genera.</title>
        <authorList>
            <person name="Goeker M."/>
        </authorList>
    </citation>
    <scope>NUCLEOTIDE SEQUENCE [LARGE SCALE GENOMIC DNA]</scope>
    <source>
        <strain evidence="2 3">DSM 43850</strain>
    </source>
</reference>
<evidence type="ECO:0000313" key="3">
    <source>
        <dbReference type="Proteomes" id="UP000517916"/>
    </source>
</evidence>
<name>A0ABR6BEK7_9PSEU</name>
<organism evidence="2 3">
    <name type="scientific">Kutzneria viridogrisea</name>
    <dbReference type="NCBI Taxonomy" id="47990"/>
    <lineage>
        <taxon>Bacteria</taxon>
        <taxon>Bacillati</taxon>
        <taxon>Actinomycetota</taxon>
        <taxon>Actinomycetes</taxon>
        <taxon>Pseudonocardiales</taxon>
        <taxon>Pseudonocardiaceae</taxon>
        <taxon>Kutzneria</taxon>
    </lineage>
</organism>
<dbReference type="EMBL" id="JACJID010000002">
    <property type="protein sequence ID" value="MBA8925315.1"/>
    <property type="molecule type" value="Genomic_DNA"/>
</dbReference>
<comment type="caution">
    <text evidence="2">The sequence shown here is derived from an EMBL/GenBank/DDBJ whole genome shotgun (WGS) entry which is preliminary data.</text>
</comment>